<comment type="similarity">
    <text evidence="1">Belongs to the outer membrane porin (Opr) (TC 1.B.25) family.</text>
</comment>
<dbReference type="PANTHER" id="PTHR34596">
    <property type="entry name" value="CHITOPORIN"/>
    <property type="match status" value="1"/>
</dbReference>
<feature type="chain" id="PRO_5045539523" evidence="4">
    <location>
        <begin position="31"/>
        <end position="418"/>
    </location>
</feature>
<comment type="caution">
    <text evidence="5">The sequence shown here is derived from an EMBL/GenBank/DDBJ whole genome shotgun (WGS) entry which is preliminary data.</text>
</comment>
<dbReference type="RefSeq" id="WP_171537253.1">
    <property type="nucleotide sequence ID" value="NZ_JABERJ010000051.1"/>
</dbReference>
<dbReference type="InterPro" id="IPR005318">
    <property type="entry name" value="OM_porin_bac"/>
</dbReference>
<evidence type="ECO:0000256" key="1">
    <source>
        <dbReference type="ARBA" id="ARBA00009075"/>
    </source>
</evidence>
<dbReference type="Gene3D" id="2.40.160.10">
    <property type="entry name" value="Porin"/>
    <property type="match status" value="1"/>
</dbReference>
<keyword evidence="3 4" id="KW-0732">Signal</keyword>
<evidence type="ECO:0000256" key="3">
    <source>
        <dbReference type="ARBA" id="ARBA00022729"/>
    </source>
</evidence>
<protein>
    <submittedName>
        <fullName evidence="5">Outer membrane porin, OprD family</fullName>
    </submittedName>
</protein>
<keyword evidence="6" id="KW-1185">Reference proteome</keyword>
<sequence length="418" mass="47916">MTYRKGPKVESKRSFIFLIVLSGISLSSQAQTTEQEWKFTLKNAYIERDFDSPVVKDIGSWSQSASLFYTSKMKDTPLSIAGSPITIGANASTQYAVRLSSDKHVADTILPFDPVNQSQAADYLKYGATLKLGYQNTLLSLGELWLDLPLTTVDGSRQLLTSYWGGNLRSQLSDQLQLELGHITKLSPRNEEDFRKFSYTTKGVTHYSDGLNYLDLRYQISPHLKTEYYFGHLENLYNKHYLGVEHTWKADSFSLNSKLKYFNAQEDNNQLNIDAQNIGLLESVKINNHSIGIGYQQIIGESAYPLPDGFLPEPYFINWNTTGFFKQDEKSYHFIYNYDFKDYIPGLNTTLKYVYGNNFKAADGHENKENEANFIGSYAFQQPYLKGLALQYLLIDYNVKQGTDFTENRFFVNYSKKF</sequence>
<evidence type="ECO:0000313" key="6">
    <source>
        <dbReference type="Proteomes" id="UP000555322"/>
    </source>
</evidence>
<accession>A0ABX1UZ56</accession>
<evidence type="ECO:0000313" key="5">
    <source>
        <dbReference type="EMBL" id="NNH27850.1"/>
    </source>
</evidence>
<name>A0ABX1UZ56_9GAMM</name>
<dbReference type="Pfam" id="PF03573">
    <property type="entry name" value="OprD"/>
    <property type="match status" value="1"/>
</dbReference>
<organism evidence="5 6">
    <name type="scientific">Acinetobacter terrestris</name>
    <dbReference type="NCBI Taxonomy" id="2529843"/>
    <lineage>
        <taxon>Bacteria</taxon>
        <taxon>Pseudomonadati</taxon>
        <taxon>Pseudomonadota</taxon>
        <taxon>Gammaproteobacteria</taxon>
        <taxon>Moraxellales</taxon>
        <taxon>Moraxellaceae</taxon>
        <taxon>Acinetobacter</taxon>
        <taxon>Acinetobacter Taxon 24</taxon>
    </lineage>
</organism>
<dbReference type="InterPro" id="IPR023614">
    <property type="entry name" value="Porin_dom_sf"/>
</dbReference>
<keyword evidence="2" id="KW-0813">Transport</keyword>
<gene>
    <name evidence="5" type="ORF">HLH15_15595</name>
</gene>
<evidence type="ECO:0000256" key="2">
    <source>
        <dbReference type="ARBA" id="ARBA00022448"/>
    </source>
</evidence>
<dbReference type="EMBL" id="JABERJ010000051">
    <property type="protein sequence ID" value="NNH27850.1"/>
    <property type="molecule type" value="Genomic_DNA"/>
</dbReference>
<feature type="signal peptide" evidence="4">
    <location>
        <begin position="1"/>
        <end position="30"/>
    </location>
</feature>
<dbReference type="Proteomes" id="UP000555322">
    <property type="component" value="Unassembled WGS sequence"/>
</dbReference>
<reference evidence="5 6" key="1">
    <citation type="submission" date="2020-04" db="EMBL/GenBank/DDBJ databases">
        <title>Acinetobacter Taxon 24.</title>
        <authorList>
            <person name="Nemec A."/>
            <person name="Radolfova-Krizova L."/>
            <person name="Higgins P.G."/>
            <person name="Spanelova P."/>
        </authorList>
    </citation>
    <scope>NUCLEOTIDE SEQUENCE [LARGE SCALE GENOMIC DNA]</scope>
    <source>
        <strain evidence="5 6">ANC 5084</strain>
    </source>
</reference>
<proteinExistence type="inferred from homology"/>
<dbReference type="PANTHER" id="PTHR34596:SF2">
    <property type="entry name" value="CHITOPORIN"/>
    <property type="match status" value="1"/>
</dbReference>
<evidence type="ECO:0000256" key="4">
    <source>
        <dbReference type="SAM" id="SignalP"/>
    </source>
</evidence>